<keyword evidence="4" id="KW-0808">Transferase</keyword>
<evidence type="ECO:0000256" key="1">
    <source>
        <dbReference type="ARBA" id="ARBA00008954"/>
    </source>
</evidence>
<dbReference type="Gene3D" id="3.90.1150.10">
    <property type="entry name" value="Aspartate Aminotransferase, domain 1"/>
    <property type="match status" value="2"/>
</dbReference>
<keyword evidence="4" id="KW-0032">Aminotransferase</keyword>
<dbReference type="SUPFAM" id="SSF53383">
    <property type="entry name" value="PLP-dependent transferases"/>
    <property type="match status" value="1"/>
</dbReference>
<dbReference type="InterPro" id="IPR015422">
    <property type="entry name" value="PyrdxlP-dep_Trfase_small"/>
</dbReference>
<dbReference type="Proteomes" id="UP000012174">
    <property type="component" value="Unassembled WGS sequence"/>
</dbReference>
<evidence type="ECO:0000313" key="4">
    <source>
        <dbReference type="EMBL" id="EMR64163.1"/>
    </source>
</evidence>
<organism evidence="4 5">
    <name type="scientific">Eutypa lata (strain UCR-EL1)</name>
    <name type="common">Grapevine dieback disease fungus</name>
    <name type="synonym">Eutypa armeniacae</name>
    <dbReference type="NCBI Taxonomy" id="1287681"/>
    <lineage>
        <taxon>Eukaryota</taxon>
        <taxon>Fungi</taxon>
        <taxon>Dikarya</taxon>
        <taxon>Ascomycota</taxon>
        <taxon>Pezizomycotina</taxon>
        <taxon>Sordariomycetes</taxon>
        <taxon>Xylariomycetidae</taxon>
        <taxon>Xylariales</taxon>
        <taxon>Diatrypaceae</taxon>
        <taxon>Eutypa</taxon>
    </lineage>
</organism>
<evidence type="ECO:0000256" key="3">
    <source>
        <dbReference type="RuleBase" id="RU003560"/>
    </source>
</evidence>
<keyword evidence="2 3" id="KW-0663">Pyridoxal phosphate</keyword>
<dbReference type="HOGENOM" id="CLU_016922_4_0_1"/>
<dbReference type="InterPro" id="IPR015424">
    <property type="entry name" value="PyrdxlP-dep_Trfase"/>
</dbReference>
<dbReference type="GO" id="GO:0030170">
    <property type="term" value="F:pyridoxal phosphate binding"/>
    <property type="evidence" value="ECO:0007669"/>
    <property type="project" value="InterPro"/>
</dbReference>
<sequence>MTSNRKPLEDLPLEDLTEQDLARLDKDALQLAQLPRNLSSLPALIFDVQRPLSLALWRRGTNIRIGACGEDGELSKPARFVIDSSGGAAVTCIVRALKVEKVLSAIEHQVKNMPYVAGAYASTTSYETLANILAQTTKMPGTEEPEMSQVFVCSEAIEAALKMARQYWYDLGEAEEKARNKNPNTSKWHSPLKDKVNFISRRDSYHGNTLGALALGGMLERQEKYVPLLLSNYHKVSRCFYQEDQKKEELIKLLEKHGVPIPNSVKEDGLVHELYVEALGLELEDKFDELRLRDDNGKLVCDENGRCIDTVCAFAAEPWVGAALGCIGPVKGYFAKVKNICERRGALLIFDEVMCGMGRLGKMHAWQQEEIGFAPDIQTIAKALGGGLMPVGGMMVHRRIMRRLADAHQHTHTHGQTNQGHGVCCAAAVEVVKSIQEHVSGNEIEKLGTKLYTSLTRALMTRHVEYGADVGILRSINGKGLFWGLRFSDDAIASEVFEAGRDQHNILTYHGANCLIIAPPYDATVEEIHHIVESTARAVRDVHRRKKKA</sequence>
<name>M7SIQ8_EUTLA</name>
<evidence type="ECO:0000256" key="2">
    <source>
        <dbReference type="ARBA" id="ARBA00022898"/>
    </source>
</evidence>
<dbReference type="InterPro" id="IPR015421">
    <property type="entry name" value="PyrdxlP-dep_Trfase_major"/>
</dbReference>
<reference evidence="5" key="1">
    <citation type="journal article" date="2013" name="Genome Announc.">
        <title>Draft genome sequence of the grapevine dieback fungus Eutypa lata UCR-EL1.</title>
        <authorList>
            <person name="Blanco-Ulate B."/>
            <person name="Rolshausen P.E."/>
            <person name="Cantu D."/>
        </authorList>
    </citation>
    <scope>NUCLEOTIDE SEQUENCE [LARGE SCALE GENOMIC DNA]</scope>
    <source>
        <strain evidence="5">UCR-EL1</strain>
    </source>
</reference>
<dbReference type="AlphaFoldDB" id="M7SIQ8"/>
<dbReference type="InterPro" id="IPR005814">
    <property type="entry name" value="Aminotrans_3"/>
</dbReference>
<dbReference type="KEGG" id="ela:UCREL1_8881"/>
<proteinExistence type="inferred from homology"/>
<dbReference type="PANTHER" id="PTHR43094">
    <property type="entry name" value="AMINOTRANSFERASE"/>
    <property type="match status" value="1"/>
</dbReference>
<dbReference type="OrthoDB" id="5419315at2759"/>
<gene>
    <name evidence="4" type="ORF">UCREL1_8881</name>
</gene>
<dbReference type="Pfam" id="PF00202">
    <property type="entry name" value="Aminotran_3"/>
    <property type="match status" value="2"/>
</dbReference>
<dbReference type="GO" id="GO:0005829">
    <property type="term" value="C:cytosol"/>
    <property type="evidence" value="ECO:0007669"/>
    <property type="project" value="TreeGrafter"/>
</dbReference>
<dbReference type="GO" id="GO:0008483">
    <property type="term" value="F:transaminase activity"/>
    <property type="evidence" value="ECO:0007669"/>
    <property type="project" value="UniProtKB-KW"/>
</dbReference>
<comment type="similarity">
    <text evidence="1 3">Belongs to the class-III pyridoxal-phosphate-dependent aminotransferase family.</text>
</comment>
<dbReference type="PANTHER" id="PTHR43094:SF1">
    <property type="entry name" value="AMINOTRANSFERASE CLASS-III"/>
    <property type="match status" value="1"/>
</dbReference>
<dbReference type="Gene3D" id="3.40.640.10">
    <property type="entry name" value="Type I PLP-dependent aspartate aminotransferase-like (Major domain)"/>
    <property type="match status" value="2"/>
</dbReference>
<dbReference type="eggNOG" id="KOG1404">
    <property type="taxonomic scope" value="Eukaryota"/>
</dbReference>
<accession>M7SIQ8</accession>
<keyword evidence="5" id="KW-1185">Reference proteome</keyword>
<evidence type="ECO:0000313" key="5">
    <source>
        <dbReference type="Proteomes" id="UP000012174"/>
    </source>
</evidence>
<protein>
    <submittedName>
        <fullName evidence="4">Putative aminotransferase protein</fullName>
    </submittedName>
</protein>
<dbReference type="EMBL" id="KB707115">
    <property type="protein sequence ID" value="EMR64163.1"/>
    <property type="molecule type" value="Genomic_DNA"/>
</dbReference>
<dbReference type="STRING" id="1287681.M7SIQ8"/>